<gene>
    <name evidence="2" type="ORF">SAMN04488530_11912</name>
</gene>
<dbReference type="Pfam" id="PF14344">
    <property type="entry name" value="DUF4397"/>
    <property type="match status" value="1"/>
</dbReference>
<organism evidence="2 3">
    <name type="scientific">Asaccharospora irregularis DSM 2635</name>
    <dbReference type="NCBI Taxonomy" id="1121321"/>
    <lineage>
        <taxon>Bacteria</taxon>
        <taxon>Bacillati</taxon>
        <taxon>Bacillota</taxon>
        <taxon>Clostridia</taxon>
        <taxon>Peptostreptococcales</taxon>
        <taxon>Peptostreptococcaceae</taxon>
        <taxon>Asaccharospora</taxon>
    </lineage>
</organism>
<evidence type="ECO:0000313" key="2">
    <source>
        <dbReference type="EMBL" id="SHH10202.1"/>
    </source>
</evidence>
<keyword evidence="3" id="KW-1185">Reference proteome</keyword>
<evidence type="ECO:0000259" key="1">
    <source>
        <dbReference type="Pfam" id="PF14344"/>
    </source>
</evidence>
<dbReference type="OrthoDB" id="9783299at2"/>
<dbReference type="RefSeq" id="WP_073126401.1">
    <property type="nucleotide sequence ID" value="NZ_BAABCH010000093.1"/>
</dbReference>
<evidence type="ECO:0000313" key="3">
    <source>
        <dbReference type="Proteomes" id="UP000243255"/>
    </source>
</evidence>
<proteinExistence type="predicted"/>
<dbReference type="EMBL" id="FQWX01000019">
    <property type="protein sequence ID" value="SHH10202.1"/>
    <property type="molecule type" value="Genomic_DNA"/>
</dbReference>
<dbReference type="AlphaFoldDB" id="A0A1M5Q873"/>
<reference evidence="3" key="1">
    <citation type="submission" date="2016-11" db="EMBL/GenBank/DDBJ databases">
        <authorList>
            <person name="Varghese N."/>
            <person name="Submissions S."/>
        </authorList>
    </citation>
    <scope>NUCLEOTIDE SEQUENCE [LARGE SCALE GENOMIC DNA]</scope>
    <source>
        <strain evidence="3">DSM 2635</strain>
    </source>
</reference>
<sequence>MRQWNDKYSLVRILHAIPEGESVDIFLNDVPFFNDLSFTNFSPYVYVPEGDYRITVYVTNTKENPIIDQDISVSVNDILTIALILDEDKAELLFIEEDTEIASGQNAKVRAIHLAPVSPTVNILADGEVLFSNVSYKDITEYKEVEPKVYRVDLEVAENNKLIRSNQITINENRIYSFYALGNVPNVQIIQSLDGVTFMI</sequence>
<dbReference type="InterPro" id="IPR025510">
    <property type="entry name" value="DUF4397"/>
</dbReference>
<protein>
    <recommendedName>
        <fullName evidence="1">DUF4397 domain-containing protein</fullName>
    </recommendedName>
</protein>
<dbReference type="STRING" id="1121321.SAMN04488530_11912"/>
<name>A0A1M5Q873_9FIRM</name>
<accession>A0A1M5Q873</accession>
<dbReference type="Proteomes" id="UP000243255">
    <property type="component" value="Unassembled WGS sequence"/>
</dbReference>
<feature type="domain" description="DUF4397" evidence="1">
    <location>
        <begin position="9"/>
        <end position="123"/>
    </location>
</feature>